<dbReference type="EMBL" id="CAXLJM020000035">
    <property type="protein sequence ID" value="CAL8104553.1"/>
    <property type="molecule type" value="Genomic_DNA"/>
</dbReference>
<dbReference type="Proteomes" id="UP001642540">
    <property type="component" value="Unassembled WGS sequence"/>
</dbReference>
<evidence type="ECO:0000313" key="1">
    <source>
        <dbReference type="EMBL" id="CAL8104553.1"/>
    </source>
</evidence>
<evidence type="ECO:0008006" key="3">
    <source>
        <dbReference type="Google" id="ProtNLM"/>
    </source>
</evidence>
<organism evidence="1 2">
    <name type="scientific">Orchesella dallaii</name>
    <dbReference type="NCBI Taxonomy" id="48710"/>
    <lineage>
        <taxon>Eukaryota</taxon>
        <taxon>Metazoa</taxon>
        <taxon>Ecdysozoa</taxon>
        <taxon>Arthropoda</taxon>
        <taxon>Hexapoda</taxon>
        <taxon>Collembola</taxon>
        <taxon>Entomobryomorpha</taxon>
        <taxon>Entomobryoidea</taxon>
        <taxon>Orchesellidae</taxon>
        <taxon>Orchesellinae</taxon>
        <taxon>Orchesella</taxon>
    </lineage>
</organism>
<keyword evidence="2" id="KW-1185">Reference proteome</keyword>
<dbReference type="Gene3D" id="3.30.40.10">
    <property type="entry name" value="Zinc/RING finger domain, C3HC4 (zinc finger)"/>
    <property type="match status" value="1"/>
</dbReference>
<accession>A0ABP1QJK5</accession>
<protein>
    <recommendedName>
        <fullName evidence="3">RING-type domain-containing protein</fullName>
    </recommendedName>
</protein>
<dbReference type="SUPFAM" id="SSF57850">
    <property type="entry name" value="RING/U-box"/>
    <property type="match status" value="1"/>
</dbReference>
<comment type="caution">
    <text evidence="1">The sequence shown here is derived from an EMBL/GenBank/DDBJ whole genome shotgun (WGS) entry which is preliminary data.</text>
</comment>
<sequence>MTSNGNDGRKRKLLVPNPLNLENLSLSESLINFDDYVCSSPKAPKSPKFCISKEELPKRNQGHCPQCIICIEDLIIFDDEPVNKENGKPSGCCQRPIVMTNCGHAFHTGCINKWFMEHKDKEFLDL</sequence>
<proteinExistence type="predicted"/>
<evidence type="ECO:0000313" key="2">
    <source>
        <dbReference type="Proteomes" id="UP001642540"/>
    </source>
</evidence>
<reference evidence="1 2" key="1">
    <citation type="submission" date="2024-08" db="EMBL/GenBank/DDBJ databases">
        <authorList>
            <person name="Cucini C."/>
            <person name="Frati F."/>
        </authorList>
    </citation>
    <scope>NUCLEOTIDE SEQUENCE [LARGE SCALE GENOMIC DNA]</scope>
</reference>
<name>A0ABP1QJK5_9HEXA</name>
<dbReference type="InterPro" id="IPR013083">
    <property type="entry name" value="Znf_RING/FYVE/PHD"/>
</dbReference>
<gene>
    <name evidence="1" type="ORF">ODALV1_LOCUS11795</name>
</gene>